<evidence type="ECO:0000259" key="6">
    <source>
        <dbReference type="Pfam" id="PF00535"/>
    </source>
</evidence>
<feature type="transmembrane region" description="Helical" evidence="5">
    <location>
        <begin position="323"/>
        <end position="341"/>
    </location>
</feature>
<keyword evidence="9" id="KW-1185">Reference proteome</keyword>
<dbReference type="Pfam" id="PF04138">
    <property type="entry name" value="GtrA_DPMS_TM"/>
    <property type="match status" value="1"/>
</dbReference>
<feature type="transmembrane region" description="Helical" evidence="5">
    <location>
        <begin position="297"/>
        <end position="317"/>
    </location>
</feature>
<dbReference type="PANTHER" id="PTHR10859">
    <property type="entry name" value="GLYCOSYL TRANSFERASE"/>
    <property type="match status" value="1"/>
</dbReference>
<evidence type="ECO:0000256" key="5">
    <source>
        <dbReference type="SAM" id="Phobius"/>
    </source>
</evidence>
<dbReference type="GO" id="GO:0000271">
    <property type="term" value="P:polysaccharide biosynthetic process"/>
    <property type="evidence" value="ECO:0007669"/>
    <property type="project" value="InterPro"/>
</dbReference>
<dbReference type="InterPro" id="IPR007267">
    <property type="entry name" value="GtrA_DPMS_TM"/>
</dbReference>
<dbReference type="PATRIC" id="fig|759620.7.peg.669"/>
<dbReference type="EMBL" id="CP009223">
    <property type="protein sequence ID" value="AIM62897.1"/>
    <property type="molecule type" value="Genomic_DNA"/>
</dbReference>
<dbReference type="KEGG" id="wce:WS08_0643"/>
<protein>
    <submittedName>
        <fullName evidence="8">Putative glycosyl transferase</fullName>
    </submittedName>
</protein>
<sequence>MENIGILIPAYNPDEQFLMVMKEIMNDSVLNQTVVVVDDGSNEDHQYIFNELTKLYGAKMTLLVHAENAGKGAALKTGLAYFQESLPEIQGVATLDADGQHAIPDVRRSIDAFTGENLVLGVRQFDPDVPLRSRFGNILTSWLFSTFTGHGVSDTQTGLRVIPKKYFAPLLAFPENHFEFEFKMLLDSQEYGVEMTEVPIETIYLNDNVGSNFRVVQDSLSIYAQFFKFAASSITSFLVDLGVFTILMMIFGTQTREHILWAVVIARILSSIMNYSVNRRLVFNKAGNHTLVKYFTLVVVQMYLAGELTYMITQVFAGAETTLTAVIAKILADALLFIVSYQVQKRLIFKGASND</sequence>
<evidence type="ECO:0000313" key="8">
    <source>
        <dbReference type="EMBL" id="AIM62897.1"/>
    </source>
</evidence>
<accession>A0A075U626</accession>
<dbReference type="InterPro" id="IPR029044">
    <property type="entry name" value="Nucleotide-diphossugar_trans"/>
</dbReference>
<dbReference type="OrthoDB" id="9810303at2"/>
<gene>
    <name evidence="8" type="ORF">WS74_0645</name>
</gene>
<dbReference type="SUPFAM" id="SSF53448">
    <property type="entry name" value="Nucleotide-diphospho-sugar transferases"/>
    <property type="match status" value="1"/>
</dbReference>
<feature type="domain" description="Glycosyltransferase 2-like" evidence="6">
    <location>
        <begin position="6"/>
        <end position="133"/>
    </location>
</feature>
<dbReference type="AlphaFoldDB" id="A0A075U626"/>
<dbReference type="Proteomes" id="UP000029079">
    <property type="component" value="Chromosome"/>
</dbReference>
<reference evidence="8 9" key="1">
    <citation type="journal article" date="2014" name="Genome Announc.">
        <title>Complete Genome Sequences of Fish Pathogenic Weissella ceti Strains WS74 and WS105.</title>
        <authorList>
            <person name="Figueiredo H.C."/>
            <person name="Leal C.A."/>
            <person name="Dorella F.A."/>
            <person name="Carvalho A.F."/>
            <person name="Soares S.C."/>
            <person name="Pereira F.L."/>
            <person name="Azevedo V.A."/>
        </authorList>
    </citation>
    <scope>NUCLEOTIDE SEQUENCE [LARGE SCALE GENOMIC DNA]</scope>
    <source>
        <strain evidence="8 9">WS74</strain>
    </source>
</reference>
<keyword evidence="3 5" id="KW-1133">Transmembrane helix</keyword>
<name>A0A075U626_9LACO</name>
<feature type="transmembrane region" description="Helical" evidence="5">
    <location>
        <begin position="229"/>
        <end position="252"/>
    </location>
</feature>
<comment type="subcellular location">
    <subcellularLocation>
        <location evidence="1">Membrane</location>
        <topology evidence="1">Multi-pass membrane protein</topology>
    </subcellularLocation>
</comment>
<dbReference type="KEGG" id="wci:WS105_0705"/>
<keyword evidence="2 5" id="KW-0812">Transmembrane</keyword>
<evidence type="ECO:0000256" key="4">
    <source>
        <dbReference type="ARBA" id="ARBA00023136"/>
    </source>
</evidence>
<evidence type="ECO:0000256" key="1">
    <source>
        <dbReference type="ARBA" id="ARBA00004141"/>
    </source>
</evidence>
<dbReference type="STRING" id="759620.WS105_0705"/>
<evidence type="ECO:0000313" key="9">
    <source>
        <dbReference type="Proteomes" id="UP000029079"/>
    </source>
</evidence>
<evidence type="ECO:0000256" key="3">
    <source>
        <dbReference type="ARBA" id="ARBA00022989"/>
    </source>
</evidence>
<proteinExistence type="predicted"/>
<dbReference type="KEGG" id="wct:WS74_0645"/>
<dbReference type="Gene3D" id="3.90.550.10">
    <property type="entry name" value="Spore Coat Polysaccharide Biosynthesis Protein SpsA, Chain A"/>
    <property type="match status" value="1"/>
</dbReference>
<keyword evidence="8" id="KW-0808">Transferase</keyword>
<dbReference type="PANTHER" id="PTHR10859:SF114">
    <property type="entry name" value="DOLICHOL-PHOSPHATE MANNOSYLTRANSFERASE"/>
    <property type="match status" value="1"/>
</dbReference>
<organism evidence="8 9">
    <name type="scientific">Weissella ceti</name>
    <dbReference type="NCBI Taxonomy" id="759620"/>
    <lineage>
        <taxon>Bacteria</taxon>
        <taxon>Bacillati</taxon>
        <taxon>Bacillota</taxon>
        <taxon>Bacilli</taxon>
        <taxon>Lactobacillales</taxon>
        <taxon>Lactobacillaceae</taxon>
        <taxon>Weissella</taxon>
    </lineage>
</organism>
<dbReference type="GO" id="GO:0016020">
    <property type="term" value="C:membrane"/>
    <property type="evidence" value="ECO:0007669"/>
    <property type="project" value="UniProtKB-SubCell"/>
</dbReference>
<keyword evidence="4 5" id="KW-0472">Membrane</keyword>
<dbReference type="InterPro" id="IPR001173">
    <property type="entry name" value="Glyco_trans_2-like"/>
</dbReference>
<feature type="domain" description="GtrA/DPMS transmembrane" evidence="7">
    <location>
        <begin position="228"/>
        <end position="349"/>
    </location>
</feature>
<dbReference type="Pfam" id="PF00535">
    <property type="entry name" value="Glycos_transf_2"/>
    <property type="match status" value="1"/>
</dbReference>
<dbReference type="CDD" id="cd04179">
    <property type="entry name" value="DPM_DPG-synthase_like"/>
    <property type="match status" value="1"/>
</dbReference>
<dbReference type="GO" id="GO:0016740">
    <property type="term" value="F:transferase activity"/>
    <property type="evidence" value="ECO:0007669"/>
    <property type="project" value="UniProtKB-KW"/>
</dbReference>
<dbReference type="RefSeq" id="WP_009765261.1">
    <property type="nucleotide sequence ID" value="NZ_CP009223.1"/>
</dbReference>
<evidence type="ECO:0000256" key="2">
    <source>
        <dbReference type="ARBA" id="ARBA00022692"/>
    </source>
</evidence>
<evidence type="ECO:0000259" key="7">
    <source>
        <dbReference type="Pfam" id="PF04138"/>
    </source>
</evidence>
<reference evidence="9" key="2">
    <citation type="submission" date="2014-08" db="EMBL/GenBank/DDBJ databases">
        <title>Complete genome of Weissella ceti strain WS74 isolated from diseased rainbow trout in Brazil.</title>
        <authorList>
            <person name="Figueiredo H.C.P."/>
            <person name="Leal C.A.G."/>
            <person name="Pereira F.L."/>
            <person name="Soares S.C."/>
            <person name="Dorella F.A."/>
            <person name="Carvalho A.F."/>
            <person name="Azevedo V.A.C."/>
        </authorList>
    </citation>
    <scope>NUCLEOTIDE SEQUENCE [LARGE SCALE GENOMIC DNA]</scope>
    <source>
        <strain evidence="9">WS74</strain>
    </source>
</reference>
<dbReference type="GO" id="GO:0006487">
    <property type="term" value="P:protein N-linked glycosylation"/>
    <property type="evidence" value="ECO:0007669"/>
    <property type="project" value="TreeGrafter"/>
</dbReference>